<dbReference type="KEGG" id="tprf:A3L09_08590"/>
<name>A0A2Z2MCT1_THEPR</name>
<protein>
    <submittedName>
        <fullName evidence="1">Uncharacterized protein</fullName>
    </submittedName>
</protein>
<organism evidence="1 2">
    <name type="scientific">Thermococcus profundus</name>
    <dbReference type="NCBI Taxonomy" id="49899"/>
    <lineage>
        <taxon>Archaea</taxon>
        <taxon>Methanobacteriati</taxon>
        <taxon>Methanobacteriota</taxon>
        <taxon>Thermococci</taxon>
        <taxon>Thermococcales</taxon>
        <taxon>Thermococcaceae</taxon>
        <taxon>Thermococcus</taxon>
    </lineage>
</organism>
<dbReference type="EMBL" id="CP014862">
    <property type="protein sequence ID" value="ASJ03309.1"/>
    <property type="molecule type" value="Genomic_DNA"/>
</dbReference>
<evidence type="ECO:0000313" key="2">
    <source>
        <dbReference type="Proteomes" id="UP000250179"/>
    </source>
</evidence>
<evidence type="ECO:0000313" key="1">
    <source>
        <dbReference type="EMBL" id="ASJ03309.1"/>
    </source>
</evidence>
<gene>
    <name evidence="1" type="ORF">A3L09_08590</name>
</gene>
<reference evidence="1 2" key="1">
    <citation type="submission" date="2016-03" db="EMBL/GenBank/DDBJ databases">
        <title>Complete genome sequence of Thermococcus profundus strain DT5432.</title>
        <authorList>
            <person name="Oger P.M."/>
        </authorList>
    </citation>
    <scope>NUCLEOTIDE SEQUENCE [LARGE SCALE GENOMIC DNA]</scope>
    <source>
        <strain evidence="1 2">DT 5432</strain>
    </source>
</reference>
<keyword evidence="2" id="KW-1185">Reference proteome</keyword>
<proteinExistence type="predicted"/>
<dbReference type="OrthoDB" id="86130at2157"/>
<dbReference type="GeneID" id="33320469"/>
<accession>A0A2Z2MCT1</accession>
<sequence>MRRGQITFDFMIAFVLILITVTGIISVASGERANAETFDTAAKLKVFAVDLRDTVAKVYSIGPGYTVVKRVPLKLESGESINVTLNSTSGRVEVVAAVGGKTLRVYQRLPVPIHSTSSVTLGPGDSTFNVTAGESGGRINVELKK</sequence>
<dbReference type="Proteomes" id="UP000250179">
    <property type="component" value="Chromosome"/>
</dbReference>
<dbReference type="RefSeq" id="WP_088858567.1">
    <property type="nucleotide sequence ID" value="NZ_CP014862.1"/>
</dbReference>
<dbReference type="AlphaFoldDB" id="A0A2Z2MCT1"/>